<keyword evidence="2" id="KW-1185">Reference proteome</keyword>
<protein>
    <submittedName>
        <fullName evidence="1">Uncharacterized protein</fullName>
    </submittedName>
</protein>
<evidence type="ECO:0000313" key="2">
    <source>
        <dbReference type="Proteomes" id="UP000006038"/>
    </source>
</evidence>
<sequence>MPYHWPRWRGGEREREREGREGGVIIAWISHCVGREGGRERERERERGNYCVVSHCVHAVW</sequence>
<dbReference type="HOGENOM" id="CLU_2926304_0_0_1"/>
<reference evidence="1" key="2">
    <citation type="submission" date="2013-04" db="UniProtKB">
        <authorList>
            <consortium name="EnsemblPlants"/>
        </authorList>
    </citation>
    <scope>IDENTIFICATION</scope>
</reference>
<dbReference type="EnsemblPlants" id="OB01G27320.1">
    <property type="protein sequence ID" value="OB01G27320.1"/>
    <property type="gene ID" value="OB01G27320"/>
</dbReference>
<dbReference type="Proteomes" id="UP000006038">
    <property type="component" value="Chromosome 1"/>
</dbReference>
<name>J3L0H6_ORYBR</name>
<reference evidence="1" key="1">
    <citation type="journal article" date="2013" name="Nat. Commun.">
        <title>Whole-genome sequencing of Oryza brachyantha reveals mechanisms underlying Oryza genome evolution.</title>
        <authorList>
            <person name="Chen J."/>
            <person name="Huang Q."/>
            <person name="Gao D."/>
            <person name="Wang J."/>
            <person name="Lang Y."/>
            <person name="Liu T."/>
            <person name="Li B."/>
            <person name="Bai Z."/>
            <person name="Luis Goicoechea J."/>
            <person name="Liang C."/>
            <person name="Chen C."/>
            <person name="Zhang W."/>
            <person name="Sun S."/>
            <person name="Liao Y."/>
            <person name="Zhang X."/>
            <person name="Yang L."/>
            <person name="Song C."/>
            <person name="Wang M."/>
            <person name="Shi J."/>
            <person name="Liu G."/>
            <person name="Liu J."/>
            <person name="Zhou H."/>
            <person name="Zhou W."/>
            <person name="Yu Q."/>
            <person name="An N."/>
            <person name="Chen Y."/>
            <person name="Cai Q."/>
            <person name="Wang B."/>
            <person name="Liu B."/>
            <person name="Min J."/>
            <person name="Huang Y."/>
            <person name="Wu H."/>
            <person name="Li Z."/>
            <person name="Zhang Y."/>
            <person name="Yin Y."/>
            <person name="Song W."/>
            <person name="Jiang J."/>
            <person name="Jackson S.A."/>
            <person name="Wing R.A."/>
            <person name="Wang J."/>
            <person name="Chen M."/>
        </authorList>
    </citation>
    <scope>NUCLEOTIDE SEQUENCE [LARGE SCALE GENOMIC DNA]</scope>
    <source>
        <strain evidence="1">cv. IRGC 101232</strain>
    </source>
</reference>
<accession>J3L0H6</accession>
<dbReference type="AlphaFoldDB" id="J3L0H6"/>
<evidence type="ECO:0000313" key="1">
    <source>
        <dbReference type="EnsemblPlants" id="OB01G27320.1"/>
    </source>
</evidence>
<dbReference type="Gramene" id="OB01G27320.1">
    <property type="protein sequence ID" value="OB01G27320.1"/>
    <property type="gene ID" value="OB01G27320"/>
</dbReference>
<proteinExistence type="predicted"/>
<organism evidence="1">
    <name type="scientific">Oryza brachyantha</name>
    <name type="common">malo sina</name>
    <dbReference type="NCBI Taxonomy" id="4533"/>
    <lineage>
        <taxon>Eukaryota</taxon>
        <taxon>Viridiplantae</taxon>
        <taxon>Streptophyta</taxon>
        <taxon>Embryophyta</taxon>
        <taxon>Tracheophyta</taxon>
        <taxon>Spermatophyta</taxon>
        <taxon>Magnoliopsida</taxon>
        <taxon>Liliopsida</taxon>
        <taxon>Poales</taxon>
        <taxon>Poaceae</taxon>
        <taxon>BOP clade</taxon>
        <taxon>Oryzoideae</taxon>
        <taxon>Oryzeae</taxon>
        <taxon>Oryzinae</taxon>
        <taxon>Oryza</taxon>
    </lineage>
</organism>